<name>A0A553K6C0_9ACTN</name>
<dbReference type="OrthoDB" id="3197455at2"/>
<accession>A0A553K6C0</accession>
<evidence type="ECO:0000313" key="2">
    <source>
        <dbReference type="Proteomes" id="UP000317638"/>
    </source>
</evidence>
<dbReference type="InterPro" id="IPR027417">
    <property type="entry name" value="P-loop_NTPase"/>
</dbReference>
<protein>
    <recommendedName>
        <fullName evidence="3">DEAD/DEAH box helicase</fullName>
    </recommendedName>
</protein>
<reference evidence="1 2" key="1">
    <citation type="submission" date="2019-07" db="EMBL/GenBank/DDBJ databases">
        <authorList>
            <person name="Zhou L.-Y."/>
        </authorList>
    </citation>
    <scope>NUCLEOTIDE SEQUENCE [LARGE SCALE GENOMIC DNA]</scope>
    <source>
        <strain evidence="1 2">YIM 101269</strain>
    </source>
</reference>
<comment type="caution">
    <text evidence="1">The sequence shown here is derived from an EMBL/GenBank/DDBJ whole genome shotgun (WGS) entry which is preliminary data.</text>
</comment>
<proteinExistence type="predicted"/>
<dbReference type="Proteomes" id="UP000317638">
    <property type="component" value="Unassembled WGS sequence"/>
</dbReference>
<sequence>MSELLPGRQAMRLRVGLIDYTSTTFALVDSDAQAALRELLEDESEGIFKGPYLRTMVPFSAAPRRAVSPLDRMPAGFAPYAHQAAAFRRLSSLNGRPQPTLVTTGTGSGKTEAFLYPRLHARRQGVVGREGVSLHPMNSLTES</sequence>
<dbReference type="EMBL" id="VKKG01000001">
    <property type="protein sequence ID" value="TRY20253.1"/>
    <property type="molecule type" value="Genomic_DNA"/>
</dbReference>
<dbReference type="Gene3D" id="3.40.50.300">
    <property type="entry name" value="P-loop containing nucleotide triphosphate hydrolases"/>
    <property type="match status" value="1"/>
</dbReference>
<gene>
    <name evidence="1" type="ORF">FOJ82_05160</name>
</gene>
<keyword evidence="2" id="KW-1185">Reference proteome</keyword>
<dbReference type="SUPFAM" id="SSF52540">
    <property type="entry name" value="P-loop containing nucleoside triphosphate hydrolases"/>
    <property type="match status" value="1"/>
</dbReference>
<dbReference type="AlphaFoldDB" id="A0A553K6C0"/>
<evidence type="ECO:0008006" key="3">
    <source>
        <dbReference type="Google" id="ProtNLM"/>
    </source>
</evidence>
<evidence type="ECO:0000313" key="1">
    <source>
        <dbReference type="EMBL" id="TRY20253.1"/>
    </source>
</evidence>
<organism evidence="1 2">
    <name type="scientific">Tessaracoccus rhinocerotis</name>
    <dbReference type="NCBI Taxonomy" id="1689449"/>
    <lineage>
        <taxon>Bacteria</taxon>
        <taxon>Bacillati</taxon>
        <taxon>Actinomycetota</taxon>
        <taxon>Actinomycetes</taxon>
        <taxon>Propionibacteriales</taxon>
        <taxon>Propionibacteriaceae</taxon>
        <taxon>Tessaracoccus</taxon>
    </lineage>
</organism>